<dbReference type="PANTHER" id="PTHR37848">
    <property type="entry name" value="EXPRESSED PROTEIN"/>
    <property type="match status" value="1"/>
</dbReference>
<dbReference type="AlphaFoldDB" id="K5XDH7"/>
<dbReference type="HOGENOM" id="CLU_034128_1_0_1"/>
<evidence type="ECO:0000313" key="3">
    <source>
        <dbReference type="Proteomes" id="UP000008370"/>
    </source>
</evidence>
<dbReference type="Proteomes" id="UP000008370">
    <property type="component" value="Unassembled WGS sequence"/>
</dbReference>
<evidence type="ECO:0000313" key="2">
    <source>
        <dbReference type="EMBL" id="EKM61082.1"/>
    </source>
</evidence>
<name>K5XDH7_PHACS</name>
<dbReference type="InParanoid" id="K5XDH7"/>
<feature type="compositionally biased region" description="Basic and acidic residues" evidence="1">
    <location>
        <begin position="1"/>
        <end position="10"/>
    </location>
</feature>
<feature type="region of interest" description="Disordered" evidence="1">
    <location>
        <begin position="196"/>
        <end position="221"/>
    </location>
</feature>
<dbReference type="EMBL" id="JH930468">
    <property type="protein sequence ID" value="EKM61082.1"/>
    <property type="molecule type" value="Genomic_DNA"/>
</dbReference>
<feature type="region of interest" description="Disordered" evidence="1">
    <location>
        <begin position="433"/>
        <end position="454"/>
    </location>
</feature>
<keyword evidence="3" id="KW-1185">Reference proteome</keyword>
<sequence>MIIVDDKKDLSLAQPDPQGASGSSSQAPPPPFEATQPSAYSDLDSNVYAPPGGEDPPPEFVPYDAEYFRTDDGTIVSHDPHLNEDGEALYRFLLSQAQTPPQLFLRVRGEHQEQRTRSVPRTDAQGRTHWDTETETVTVVDFNFTIDISSQVPAVPVHWSVPDEQPAYRGEMYQEVDTVTLHPSSRPRDIESQRIGGRKRLKATREERKTAGAWQHEGRARGLPPWIGPDAGWAPRSQVAMNSSQMNVYKSSKTVREWADEYCRSPKILKEFTYSKVIHGWNFDALEAAVVAAVKSTYYQGTLSVRFETHADQIHVRADHWLARALSDKWIKFLLIITLIYPFIWLFKRSAPSGGGKWGVCGAAYALVSWQPAQQEDEISGAPPPFSDEEPGWVAQGASGAQKMKLVGMKEGEWFQKWEATIKRAVSGRCQSDVPLVDPDAPTPAALELDGYRP</sequence>
<dbReference type="OrthoDB" id="203796at2759"/>
<proteinExistence type="predicted"/>
<feature type="compositionally biased region" description="Low complexity" evidence="1">
    <location>
        <begin position="17"/>
        <end position="26"/>
    </location>
</feature>
<reference evidence="2 3" key="1">
    <citation type="journal article" date="2012" name="BMC Genomics">
        <title>Comparative genomics of the white-rot fungi, Phanerochaete carnosa and P. chrysosporium, to elucidate the genetic basis of the distinct wood types they colonize.</title>
        <authorList>
            <person name="Suzuki H."/>
            <person name="MacDonald J."/>
            <person name="Syed K."/>
            <person name="Salamov A."/>
            <person name="Hori C."/>
            <person name="Aerts A."/>
            <person name="Henrissat B."/>
            <person name="Wiebenga A."/>
            <person name="vanKuyk P.A."/>
            <person name="Barry K."/>
            <person name="Lindquist E."/>
            <person name="LaButti K."/>
            <person name="Lapidus A."/>
            <person name="Lucas S."/>
            <person name="Coutinho P."/>
            <person name="Gong Y."/>
            <person name="Samejima M."/>
            <person name="Mahadevan R."/>
            <person name="Abou-Zaid M."/>
            <person name="de Vries R.P."/>
            <person name="Igarashi K."/>
            <person name="Yadav J.S."/>
            <person name="Grigoriev I.V."/>
            <person name="Master E.R."/>
        </authorList>
    </citation>
    <scope>NUCLEOTIDE SEQUENCE [LARGE SCALE GENOMIC DNA]</scope>
    <source>
        <strain evidence="2 3">HHB-10118-sp</strain>
    </source>
</reference>
<accession>K5XDH7</accession>
<feature type="region of interest" description="Disordered" evidence="1">
    <location>
        <begin position="1"/>
        <end position="61"/>
    </location>
</feature>
<protein>
    <submittedName>
        <fullName evidence="2">Uncharacterized protein</fullName>
    </submittedName>
</protein>
<gene>
    <name evidence="2" type="ORF">PHACADRAFT_204233</name>
</gene>
<dbReference type="PANTHER" id="PTHR37848:SF1">
    <property type="entry name" value="SUN DOMAIN-CONTAINING PROTEIN"/>
    <property type="match status" value="1"/>
</dbReference>
<feature type="compositionally biased region" description="Basic and acidic residues" evidence="1">
    <location>
        <begin position="203"/>
        <end position="220"/>
    </location>
</feature>
<organism evidence="2 3">
    <name type="scientific">Phanerochaete carnosa (strain HHB-10118-sp)</name>
    <name type="common">White-rot fungus</name>
    <name type="synonym">Peniophora carnosa</name>
    <dbReference type="NCBI Taxonomy" id="650164"/>
    <lineage>
        <taxon>Eukaryota</taxon>
        <taxon>Fungi</taxon>
        <taxon>Dikarya</taxon>
        <taxon>Basidiomycota</taxon>
        <taxon>Agaricomycotina</taxon>
        <taxon>Agaricomycetes</taxon>
        <taxon>Polyporales</taxon>
        <taxon>Phanerochaetaceae</taxon>
        <taxon>Phanerochaete</taxon>
    </lineage>
</organism>
<evidence type="ECO:0000256" key="1">
    <source>
        <dbReference type="SAM" id="MobiDB-lite"/>
    </source>
</evidence>
<dbReference type="RefSeq" id="XP_007390516.1">
    <property type="nucleotide sequence ID" value="XM_007390454.1"/>
</dbReference>
<dbReference type="KEGG" id="pco:PHACADRAFT_204233"/>
<dbReference type="GeneID" id="18912261"/>